<dbReference type="EMBL" id="BKCJ011347394">
    <property type="protein sequence ID" value="GFD23775.1"/>
    <property type="molecule type" value="Genomic_DNA"/>
</dbReference>
<protein>
    <recommendedName>
        <fullName evidence="3">Gag-Pol polyprotein</fullName>
    </recommendedName>
</protein>
<gene>
    <name evidence="2" type="ORF">Tci_895744</name>
</gene>
<accession>A0A699ULL1</accession>
<reference evidence="2" key="1">
    <citation type="journal article" date="2019" name="Sci. Rep.">
        <title>Draft genome of Tanacetum cinerariifolium, the natural source of mosquito coil.</title>
        <authorList>
            <person name="Yamashiro T."/>
            <person name="Shiraishi A."/>
            <person name="Satake H."/>
            <person name="Nakayama K."/>
        </authorList>
    </citation>
    <scope>NUCLEOTIDE SEQUENCE</scope>
</reference>
<feature type="region of interest" description="Disordered" evidence="1">
    <location>
        <begin position="1"/>
        <end position="23"/>
    </location>
</feature>
<sequence>MGNDPLFGVPIPEVTSAQSSSTVSPHIIVQSDHQIPQHNRKWTKDHPLDNIIVEPKVYKDALTQSCWIEAMQEELNEFERLEV</sequence>
<dbReference type="AlphaFoldDB" id="A0A699ULL1"/>
<comment type="caution">
    <text evidence="2">The sequence shown here is derived from an EMBL/GenBank/DDBJ whole genome shotgun (WGS) entry which is preliminary data.</text>
</comment>
<proteinExistence type="predicted"/>
<organism evidence="2">
    <name type="scientific">Tanacetum cinerariifolium</name>
    <name type="common">Dalmatian daisy</name>
    <name type="synonym">Chrysanthemum cinerariifolium</name>
    <dbReference type="NCBI Taxonomy" id="118510"/>
    <lineage>
        <taxon>Eukaryota</taxon>
        <taxon>Viridiplantae</taxon>
        <taxon>Streptophyta</taxon>
        <taxon>Embryophyta</taxon>
        <taxon>Tracheophyta</taxon>
        <taxon>Spermatophyta</taxon>
        <taxon>Magnoliopsida</taxon>
        <taxon>eudicotyledons</taxon>
        <taxon>Gunneridae</taxon>
        <taxon>Pentapetalae</taxon>
        <taxon>asterids</taxon>
        <taxon>campanulids</taxon>
        <taxon>Asterales</taxon>
        <taxon>Asteraceae</taxon>
        <taxon>Asteroideae</taxon>
        <taxon>Anthemideae</taxon>
        <taxon>Anthemidinae</taxon>
        <taxon>Tanacetum</taxon>
    </lineage>
</organism>
<evidence type="ECO:0008006" key="3">
    <source>
        <dbReference type="Google" id="ProtNLM"/>
    </source>
</evidence>
<evidence type="ECO:0000313" key="2">
    <source>
        <dbReference type="EMBL" id="GFD23775.1"/>
    </source>
</evidence>
<name>A0A699ULL1_TANCI</name>
<evidence type="ECO:0000256" key="1">
    <source>
        <dbReference type="SAM" id="MobiDB-lite"/>
    </source>
</evidence>